<dbReference type="EMBL" id="ML170159">
    <property type="protein sequence ID" value="TDL27251.1"/>
    <property type="molecule type" value="Genomic_DNA"/>
</dbReference>
<evidence type="ECO:0000313" key="2">
    <source>
        <dbReference type="EMBL" id="TDL27251.1"/>
    </source>
</evidence>
<dbReference type="AlphaFoldDB" id="A0A4Y7QJ24"/>
<feature type="region of interest" description="Disordered" evidence="1">
    <location>
        <begin position="1"/>
        <end position="45"/>
    </location>
</feature>
<proteinExistence type="predicted"/>
<gene>
    <name evidence="2" type="ORF">BD410DRAFT_761961</name>
</gene>
<accession>A0A4Y7QJ24</accession>
<name>A0A4Y7QJ24_9AGAM</name>
<protein>
    <recommendedName>
        <fullName evidence="4">Arrestin-like N-terminal domain-containing protein</fullName>
    </recommendedName>
</protein>
<sequence>MESSVPPPYSTELPSSPPYSSAALGHGEQLHPQLSQPTSSSSTQEYVYGTPHLELNLGPKIWGTPNPSYGRNASVEGVVTIKGSLDKIIRATARLEGKIVTLASERGLITSSLNLSIVSVRADIYPSHPNASAQYSFSLPFPTYVSGKNYLLPPTCSIYHPGITCDITYELRIDLTRKGMRRHETIRALLNFLPRSYARAAIPTSIPCFLGDPSCPSWAHAMSSGFKVIQIEPKWTQNCEQSHCSGIPRAFLTLPAPTSYPATRPIPLSLTILCPNSPALTKLLLPTIRILLVRRSTLWVDGGRRISKREVVLGGADIHRIDESREGASVMMCELCLNRNVSEISCFIEGVLAQQHIIRISLRPPSNTANRLPAFHHDELVELTTDSRDGLGSEHSLDEAQNLPALSLTSTRGSV</sequence>
<evidence type="ECO:0008006" key="4">
    <source>
        <dbReference type="Google" id="ProtNLM"/>
    </source>
</evidence>
<dbReference type="OrthoDB" id="2586076at2759"/>
<keyword evidence="3" id="KW-1185">Reference proteome</keyword>
<reference evidence="2 3" key="1">
    <citation type="submission" date="2018-06" db="EMBL/GenBank/DDBJ databases">
        <title>A transcriptomic atlas of mushroom development highlights an independent origin of complex multicellularity.</title>
        <authorList>
            <consortium name="DOE Joint Genome Institute"/>
            <person name="Krizsan K."/>
            <person name="Almasi E."/>
            <person name="Merenyi Z."/>
            <person name="Sahu N."/>
            <person name="Viragh M."/>
            <person name="Koszo T."/>
            <person name="Mondo S."/>
            <person name="Kiss B."/>
            <person name="Balint B."/>
            <person name="Kues U."/>
            <person name="Barry K."/>
            <person name="Hegedus J.C."/>
            <person name="Henrissat B."/>
            <person name="Johnson J."/>
            <person name="Lipzen A."/>
            <person name="Ohm R."/>
            <person name="Nagy I."/>
            <person name="Pangilinan J."/>
            <person name="Yan J."/>
            <person name="Xiong Y."/>
            <person name="Grigoriev I.V."/>
            <person name="Hibbett D.S."/>
            <person name="Nagy L.G."/>
        </authorList>
    </citation>
    <scope>NUCLEOTIDE SEQUENCE [LARGE SCALE GENOMIC DNA]</scope>
    <source>
        <strain evidence="2 3">SZMC22713</strain>
    </source>
</reference>
<evidence type="ECO:0000313" key="3">
    <source>
        <dbReference type="Proteomes" id="UP000294933"/>
    </source>
</evidence>
<dbReference type="VEuPathDB" id="FungiDB:BD410DRAFT_761961"/>
<dbReference type="STRING" id="50990.A0A4Y7QJ24"/>
<organism evidence="2 3">
    <name type="scientific">Rickenella mellea</name>
    <dbReference type="NCBI Taxonomy" id="50990"/>
    <lineage>
        <taxon>Eukaryota</taxon>
        <taxon>Fungi</taxon>
        <taxon>Dikarya</taxon>
        <taxon>Basidiomycota</taxon>
        <taxon>Agaricomycotina</taxon>
        <taxon>Agaricomycetes</taxon>
        <taxon>Hymenochaetales</taxon>
        <taxon>Rickenellaceae</taxon>
        <taxon>Rickenella</taxon>
    </lineage>
</organism>
<dbReference type="Proteomes" id="UP000294933">
    <property type="component" value="Unassembled WGS sequence"/>
</dbReference>
<evidence type="ECO:0000256" key="1">
    <source>
        <dbReference type="SAM" id="MobiDB-lite"/>
    </source>
</evidence>
<feature type="compositionally biased region" description="Low complexity" evidence="1">
    <location>
        <begin position="30"/>
        <end position="44"/>
    </location>
</feature>